<dbReference type="AlphaFoldDB" id="A0A6M9Q1C8"/>
<sequence length="200" mass="22819">MERVLFKGFARLYLLAVIFFLVVACSPRLNWRTVQSPEQRYTALFPGKPDKLDRLIPFGDQEFRQTLEAVKVDDDIYSISSIEIPAKQVNTDLVKKITKQLQGNLLDRANASGGSVIAESAYFQNSQHQRFATTDYYIVFNGAGKVQQAMRVRWITRVGDSGNVWVYQASVLHTNADATDAKMLLSKEEYANFFNEFYPE</sequence>
<feature type="transmembrane region" description="Helical" evidence="1">
    <location>
        <begin position="12"/>
        <end position="31"/>
    </location>
</feature>
<dbReference type="PROSITE" id="PS51257">
    <property type="entry name" value="PROKAR_LIPOPROTEIN"/>
    <property type="match status" value="1"/>
</dbReference>
<evidence type="ECO:0008006" key="4">
    <source>
        <dbReference type="Google" id="ProtNLM"/>
    </source>
</evidence>
<organism evidence="2 3">
    <name type="scientific">Polynucleobacter tropicus</name>
    <dbReference type="NCBI Taxonomy" id="1743174"/>
    <lineage>
        <taxon>Bacteria</taxon>
        <taxon>Pseudomonadati</taxon>
        <taxon>Pseudomonadota</taxon>
        <taxon>Betaproteobacteria</taxon>
        <taxon>Burkholderiales</taxon>
        <taxon>Burkholderiaceae</taxon>
        <taxon>Polynucleobacter</taxon>
    </lineage>
</organism>
<proteinExistence type="predicted"/>
<keyword evidence="3" id="KW-1185">Reference proteome</keyword>
<keyword evidence="1" id="KW-0472">Membrane</keyword>
<name>A0A6M9Q1C8_9BURK</name>
<keyword evidence="1" id="KW-0812">Transmembrane</keyword>
<reference evidence="2 3" key="1">
    <citation type="submission" date="2018-04" db="EMBL/GenBank/DDBJ databases">
        <title>Polynucleobacter sp. UH21B genome.</title>
        <authorList>
            <person name="Hahn M.W."/>
        </authorList>
    </citation>
    <scope>NUCLEOTIDE SEQUENCE [LARGE SCALE GENOMIC DNA]</scope>
    <source>
        <strain evidence="2 3">MWH-UH21B</strain>
    </source>
</reference>
<accession>A0A6M9Q1C8</accession>
<protein>
    <recommendedName>
        <fullName evidence="4">Lipoprotein</fullName>
    </recommendedName>
</protein>
<gene>
    <name evidence="2" type="ORF">DCO17_09760</name>
</gene>
<dbReference type="KEGG" id="ptrp:DCO17_09760"/>
<keyword evidence="1" id="KW-1133">Transmembrane helix</keyword>
<dbReference type="Proteomes" id="UP000503312">
    <property type="component" value="Chromosome"/>
</dbReference>
<evidence type="ECO:0000313" key="3">
    <source>
        <dbReference type="Proteomes" id="UP000503312"/>
    </source>
</evidence>
<evidence type="ECO:0000256" key="1">
    <source>
        <dbReference type="SAM" id="Phobius"/>
    </source>
</evidence>
<dbReference type="EMBL" id="CP028942">
    <property type="protein sequence ID" value="QKM65498.1"/>
    <property type="molecule type" value="Genomic_DNA"/>
</dbReference>
<evidence type="ECO:0000313" key="2">
    <source>
        <dbReference type="EMBL" id="QKM65498.1"/>
    </source>
</evidence>